<dbReference type="EMBL" id="FWXD01000025">
    <property type="protein sequence ID" value="SMC28799.1"/>
    <property type="molecule type" value="Genomic_DNA"/>
</dbReference>
<dbReference type="RefSeq" id="WP_139798931.1">
    <property type="nucleotide sequence ID" value="NZ_FWXD01000025.1"/>
</dbReference>
<evidence type="ECO:0000256" key="1">
    <source>
        <dbReference type="SAM" id="Phobius"/>
    </source>
</evidence>
<keyword evidence="1" id="KW-0472">Membrane</keyword>
<organism evidence="2 3">
    <name type="scientific">Andreprevotia lacus DSM 23236</name>
    <dbReference type="NCBI Taxonomy" id="1121001"/>
    <lineage>
        <taxon>Bacteria</taxon>
        <taxon>Pseudomonadati</taxon>
        <taxon>Pseudomonadota</taxon>
        <taxon>Betaproteobacteria</taxon>
        <taxon>Neisseriales</taxon>
        <taxon>Chitinibacteraceae</taxon>
        <taxon>Andreprevotia</taxon>
    </lineage>
</organism>
<protein>
    <submittedName>
        <fullName evidence="2">Uncharacterized protein</fullName>
    </submittedName>
</protein>
<name>A0A1W1XXV8_9NEIS</name>
<evidence type="ECO:0000313" key="2">
    <source>
        <dbReference type="EMBL" id="SMC28799.1"/>
    </source>
</evidence>
<dbReference type="AlphaFoldDB" id="A0A1W1XXV8"/>
<feature type="transmembrane region" description="Helical" evidence="1">
    <location>
        <begin position="65"/>
        <end position="88"/>
    </location>
</feature>
<feature type="transmembrane region" description="Helical" evidence="1">
    <location>
        <begin position="7"/>
        <end position="28"/>
    </location>
</feature>
<proteinExistence type="predicted"/>
<keyword evidence="1" id="KW-1133">Transmembrane helix</keyword>
<gene>
    <name evidence="2" type="ORF">SAMN02745857_03418</name>
</gene>
<keyword evidence="1" id="KW-0812">Transmembrane</keyword>
<keyword evidence="3" id="KW-1185">Reference proteome</keyword>
<reference evidence="2 3" key="1">
    <citation type="submission" date="2017-04" db="EMBL/GenBank/DDBJ databases">
        <authorList>
            <person name="Afonso C.L."/>
            <person name="Miller P.J."/>
            <person name="Scott M.A."/>
            <person name="Spackman E."/>
            <person name="Goraichik I."/>
            <person name="Dimitrov K.M."/>
            <person name="Suarez D.L."/>
            <person name="Swayne D.E."/>
        </authorList>
    </citation>
    <scope>NUCLEOTIDE SEQUENCE [LARGE SCALE GENOMIC DNA]</scope>
    <source>
        <strain evidence="2 3">DSM 23236</strain>
    </source>
</reference>
<sequence>MTGWLRLGVVLGAIGAVLLLVCFGPIHFQFRAGEEPPPSCDAGGDGPVAWACQPHPAWVNGLRLVLLWTLPVAFALAPFALLYAIFWVREGFAKAPPQVEHTE</sequence>
<dbReference type="Proteomes" id="UP000192761">
    <property type="component" value="Unassembled WGS sequence"/>
</dbReference>
<evidence type="ECO:0000313" key="3">
    <source>
        <dbReference type="Proteomes" id="UP000192761"/>
    </source>
</evidence>
<accession>A0A1W1XXV8</accession>